<dbReference type="RefSeq" id="WP_135067626.1">
    <property type="nucleotide sequence ID" value="NZ_CP038266.1"/>
</dbReference>
<dbReference type="EMBL" id="CP038266">
    <property type="protein sequence ID" value="QBR89285.1"/>
    <property type="molecule type" value="Genomic_DNA"/>
</dbReference>
<sequence length="139" mass="14613">MVSARDIMSPNAQCVGEKDTLVDAARLMAGLDVGALPICGEDERLKGMLTDRDIVVKCIAQGGDPARTTAGSLAEGPVITARAEDAIEAVLELMQEQVRRIPVIDDHRLVGIISQADIAQTMSSEATGATVEEISADLP</sequence>
<dbReference type="SMART" id="SM00116">
    <property type="entry name" value="CBS"/>
    <property type="match status" value="2"/>
</dbReference>
<dbReference type="Gene3D" id="3.10.580.10">
    <property type="entry name" value="CBS-domain"/>
    <property type="match status" value="1"/>
</dbReference>
<gene>
    <name evidence="4" type="ORF">E4K62_11715</name>
</gene>
<dbReference type="InterPro" id="IPR046342">
    <property type="entry name" value="CBS_dom_sf"/>
</dbReference>
<dbReference type="SUPFAM" id="SSF54631">
    <property type="entry name" value="CBS-domain pair"/>
    <property type="match status" value="1"/>
</dbReference>
<accession>A0ABX5SWV2</accession>
<feature type="domain" description="CBS" evidence="3">
    <location>
        <begin position="8"/>
        <end position="65"/>
    </location>
</feature>
<dbReference type="InterPro" id="IPR000644">
    <property type="entry name" value="CBS_dom"/>
</dbReference>
<dbReference type="CDD" id="cd04622">
    <property type="entry name" value="CBS_pair_HRP1_like"/>
    <property type="match status" value="1"/>
</dbReference>
<reference evidence="4 5" key="1">
    <citation type="submission" date="2019-03" db="EMBL/GenBank/DDBJ databases">
        <authorList>
            <person name="Dong K."/>
        </authorList>
    </citation>
    <scope>NUCLEOTIDE SEQUENCE [LARGE SCALE GENOMIC DNA]</scope>
    <source>
        <strain evidence="5">dk512</strain>
    </source>
</reference>
<name>A0ABX5SWV2_9MICO</name>
<keyword evidence="1 2" id="KW-0129">CBS domain</keyword>
<dbReference type="Proteomes" id="UP000295748">
    <property type="component" value="Chromosome"/>
</dbReference>
<dbReference type="PROSITE" id="PS51371">
    <property type="entry name" value="CBS"/>
    <property type="match status" value="2"/>
</dbReference>
<organism evidence="4 5">
    <name type="scientific">Microbacterium wangchenii</name>
    <dbReference type="NCBI Taxonomy" id="2541726"/>
    <lineage>
        <taxon>Bacteria</taxon>
        <taxon>Bacillati</taxon>
        <taxon>Actinomycetota</taxon>
        <taxon>Actinomycetes</taxon>
        <taxon>Micrococcales</taxon>
        <taxon>Microbacteriaceae</taxon>
        <taxon>Microbacterium</taxon>
    </lineage>
</organism>
<dbReference type="PANTHER" id="PTHR43080:SF2">
    <property type="entry name" value="CBS DOMAIN-CONTAINING PROTEIN"/>
    <property type="match status" value="1"/>
</dbReference>
<feature type="domain" description="CBS" evidence="3">
    <location>
        <begin position="73"/>
        <end position="130"/>
    </location>
</feature>
<evidence type="ECO:0000259" key="3">
    <source>
        <dbReference type="PROSITE" id="PS51371"/>
    </source>
</evidence>
<evidence type="ECO:0000313" key="5">
    <source>
        <dbReference type="Proteomes" id="UP000295748"/>
    </source>
</evidence>
<evidence type="ECO:0000256" key="2">
    <source>
        <dbReference type="PROSITE-ProRule" id="PRU00703"/>
    </source>
</evidence>
<evidence type="ECO:0000313" key="4">
    <source>
        <dbReference type="EMBL" id="QBR89285.1"/>
    </source>
</evidence>
<dbReference type="InterPro" id="IPR051257">
    <property type="entry name" value="Diverse_CBS-Domain"/>
</dbReference>
<keyword evidence="5" id="KW-1185">Reference proteome</keyword>
<dbReference type="Pfam" id="PF00571">
    <property type="entry name" value="CBS"/>
    <property type="match status" value="2"/>
</dbReference>
<proteinExistence type="predicted"/>
<protein>
    <submittedName>
        <fullName evidence="4">CBS domain-containing protein</fullName>
    </submittedName>
</protein>
<dbReference type="PANTHER" id="PTHR43080">
    <property type="entry name" value="CBS DOMAIN-CONTAINING PROTEIN CBSX3, MITOCHONDRIAL"/>
    <property type="match status" value="1"/>
</dbReference>
<evidence type="ECO:0000256" key="1">
    <source>
        <dbReference type="ARBA" id="ARBA00023122"/>
    </source>
</evidence>